<feature type="transmembrane region" description="Helical" evidence="2">
    <location>
        <begin position="47"/>
        <end position="66"/>
    </location>
</feature>
<dbReference type="RefSeq" id="WP_387971660.1">
    <property type="nucleotide sequence ID" value="NZ_JBHRWO010000005.1"/>
</dbReference>
<gene>
    <name evidence="3" type="ORF">ACFO8M_05535</name>
</gene>
<keyword evidence="4" id="KW-1185">Reference proteome</keyword>
<accession>A0ABV7PYC1</accession>
<keyword evidence="2" id="KW-0812">Transmembrane</keyword>
<evidence type="ECO:0000313" key="3">
    <source>
        <dbReference type="EMBL" id="MFC3491943.1"/>
    </source>
</evidence>
<organism evidence="3 4">
    <name type="scientific">Glycomyces rhizosphaerae</name>
    <dbReference type="NCBI Taxonomy" id="2054422"/>
    <lineage>
        <taxon>Bacteria</taxon>
        <taxon>Bacillati</taxon>
        <taxon>Actinomycetota</taxon>
        <taxon>Actinomycetes</taxon>
        <taxon>Glycomycetales</taxon>
        <taxon>Glycomycetaceae</taxon>
        <taxon>Glycomyces</taxon>
    </lineage>
</organism>
<keyword evidence="2" id="KW-1133">Transmembrane helix</keyword>
<evidence type="ECO:0000256" key="1">
    <source>
        <dbReference type="SAM" id="MobiDB-lite"/>
    </source>
</evidence>
<sequence>MKPALPRALTVRYNRTFGAWLVVTGSAALLAVLIYDLLFESGNSLPFVFPYFVASYALATGVIAVLRPTYFTYDTETERIETRALSGVRRDYPRPGYDWIAYSTDPLQIREVAPGGRSRPISISHLFADPEDWAEFLDHLLSLSTADADPPFDSDHESPLCPLNPSPRMSLRQAARRPNPRGIASRSE</sequence>
<name>A0ABV7PYC1_9ACTN</name>
<evidence type="ECO:0008006" key="5">
    <source>
        <dbReference type="Google" id="ProtNLM"/>
    </source>
</evidence>
<comment type="caution">
    <text evidence="3">The sequence shown here is derived from an EMBL/GenBank/DDBJ whole genome shotgun (WGS) entry which is preliminary data.</text>
</comment>
<proteinExistence type="predicted"/>
<dbReference type="EMBL" id="JBHRWO010000005">
    <property type="protein sequence ID" value="MFC3491943.1"/>
    <property type="molecule type" value="Genomic_DNA"/>
</dbReference>
<protein>
    <recommendedName>
        <fullName evidence="5">PH domain-containing protein</fullName>
    </recommendedName>
</protein>
<dbReference type="Proteomes" id="UP001595712">
    <property type="component" value="Unassembled WGS sequence"/>
</dbReference>
<reference evidence="4" key="1">
    <citation type="journal article" date="2019" name="Int. J. Syst. Evol. Microbiol.">
        <title>The Global Catalogue of Microorganisms (GCM) 10K type strain sequencing project: providing services to taxonomists for standard genome sequencing and annotation.</title>
        <authorList>
            <consortium name="The Broad Institute Genomics Platform"/>
            <consortium name="The Broad Institute Genome Sequencing Center for Infectious Disease"/>
            <person name="Wu L."/>
            <person name="Ma J."/>
        </authorList>
    </citation>
    <scope>NUCLEOTIDE SEQUENCE [LARGE SCALE GENOMIC DNA]</scope>
    <source>
        <strain evidence="4">CGMCC 4.7396</strain>
    </source>
</reference>
<evidence type="ECO:0000313" key="4">
    <source>
        <dbReference type="Proteomes" id="UP001595712"/>
    </source>
</evidence>
<feature type="region of interest" description="Disordered" evidence="1">
    <location>
        <begin position="151"/>
        <end position="188"/>
    </location>
</feature>
<evidence type="ECO:0000256" key="2">
    <source>
        <dbReference type="SAM" id="Phobius"/>
    </source>
</evidence>
<feature type="transmembrane region" description="Helical" evidence="2">
    <location>
        <begin position="17"/>
        <end position="35"/>
    </location>
</feature>
<keyword evidence="2" id="KW-0472">Membrane</keyword>